<feature type="compositionally biased region" description="Basic and acidic residues" evidence="1">
    <location>
        <begin position="49"/>
        <end position="78"/>
    </location>
</feature>
<feature type="compositionally biased region" description="Basic residues" evidence="1">
    <location>
        <begin position="103"/>
        <end position="113"/>
    </location>
</feature>
<feature type="region of interest" description="Disordered" evidence="1">
    <location>
        <begin position="49"/>
        <end position="221"/>
    </location>
</feature>
<evidence type="ECO:0000256" key="1">
    <source>
        <dbReference type="SAM" id="MobiDB-lite"/>
    </source>
</evidence>
<dbReference type="SUPFAM" id="SSF46689">
    <property type="entry name" value="Homeodomain-like"/>
    <property type="match status" value="1"/>
</dbReference>
<dbReference type="KEGG" id="erz:ER308_02275"/>
<reference evidence="2 3" key="1">
    <citation type="submission" date="2019-01" db="EMBL/GenBank/DDBJ databases">
        <title>Egibacter rhizosphaerae EGI 80759T.</title>
        <authorList>
            <person name="Chen D.-D."/>
            <person name="Tian Y."/>
            <person name="Jiao J.-Y."/>
            <person name="Zhang X.-T."/>
            <person name="Zhang Y.-G."/>
            <person name="Zhang Y."/>
            <person name="Xiao M."/>
            <person name="Shu W.-S."/>
            <person name="Li W.-J."/>
        </authorList>
    </citation>
    <scope>NUCLEOTIDE SEQUENCE [LARGE SCALE GENOMIC DNA]</scope>
    <source>
        <strain evidence="2 3">EGI 80759</strain>
    </source>
</reference>
<dbReference type="GO" id="GO:0004803">
    <property type="term" value="F:transposase activity"/>
    <property type="evidence" value="ECO:0007669"/>
    <property type="project" value="InterPro"/>
</dbReference>
<dbReference type="InterPro" id="IPR009057">
    <property type="entry name" value="Homeodomain-like_sf"/>
</dbReference>
<dbReference type="InterPro" id="IPR036388">
    <property type="entry name" value="WH-like_DNA-bd_sf"/>
</dbReference>
<keyword evidence="3" id="KW-1185">Reference proteome</keyword>
<dbReference type="InterPro" id="IPR002514">
    <property type="entry name" value="Transposase_8"/>
</dbReference>
<feature type="compositionally biased region" description="Low complexity" evidence="1">
    <location>
        <begin position="84"/>
        <end position="94"/>
    </location>
</feature>
<feature type="compositionally biased region" description="Polar residues" evidence="1">
    <location>
        <begin position="186"/>
        <end position="196"/>
    </location>
</feature>
<dbReference type="Pfam" id="PF01527">
    <property type="entry name" value="HTH_Tnp_1"/>
    <property type="match status" value="1"/>
</dbReference>
<accession>A0A411YBD5</accession>
<proteinExistence type="predicted"/>
<gene>
    <name evidence="2" type="ORF">ER308_02275</name>
</gene>
<evidence type="ECO:0000313" key="3">
    <source>
        <dbReference type="Proteomes" id="UP000291469"/>
    </source>
</evidence>
<feature type="compositionally biased region" description="Low complexity" evidence="1">
    <location>
        <begin position="125"/>
        <end position="146"/>
    </location>
</feature>
<feature type="compositionally biased region" description="Low complexity" evidence="1">
    <location>
        <begin position="165"/>
        <end position="176"/>
    </location>
</feature>
<organism evidence="2 3">
    <name type="scientific">Egibacter rhizosphaerae</name>
    <dbReference type="NCBI Taxonomy" id="1670831"/>
    <lineage>
        <taxon>Bacteria</taxon>
        <taxon>Bacillati</taxon>
        <taxon>Actinomycetota</taxon>
        <taxon>Nitriliruptoria</taxon>
        <taxon>Egibacterales</taxon>
        <taxon>Egibacteraceae</taxon>
        <taxon>Egibacter</taxon>
    </lineage>
</organism>
<dbReference type="AlphaFoldDB" id="A0A411YBD5"/>
<evidence type="ECO:0000313" key="2">
    <source>
        <dbReference type="EMBL" id="QBI18509.1"/>
    </source>
</evidence>
<dbReference type="GO" id="GO:0006313">
    <property type="term" value="P:DNA transposition"/>
    <property type="evidence" value="ECO:0007669"/>
    <property type="project" value="InterPro"/>
</dbReference>
<dbReference type="GO" id="GO:0003677">
    <property type="term" value="F:DNA binding"/>
    <property type="evidence" value="ECO:0007669"/>
    <property type="project" value="InterPro"/>
</dbReference>
<dbReference type="Gene3D" id="1.10.10.10">
    <property type="entry name" value="Winged helix-like DNA-binding domain superfamily/Winged helix DNA-binding domain"/>
    <property type="match status" value="1"/>
</dbReference>
<dbReference type="OrthoDB" id="4426778at2"/>
<name>A0A411YBD5_9ACTN</name>
<dbReference type="EMBL" id="CP036402">
    <property type="protein sequence ID" value="QBI18509.1"/>
    <property type="molecule type" value="Genomic_DNA"/>
</dbReference>
<dbReference type="Proteomes" id="UP000291469">
    <property type="component" value="Chromosome"/>
</dbReference>
<sequence>MGYRPPYSDEFKQRAVRLVTEMGMTPAQAAQDLGCSAQAIRDWRKQAAIDAGERDGITSDERERLQTENAELKRRNEQLEQDTSRCSCRTCRSSWPTRAPSRPTHRRSQRSPRRSCSCGARKPCTAPSSPTRSSTSPSTLPTRTSANRCRGLGTLPRCSHPGPSPRNWSPSSNRSGNRPDRARSSAGGSPTSVTEVSASASPSPGGGCMIIVSPTVQSGPQ</sequence>
<protein>
    <submittedName>
        <fullName evidence="2">Transposase</fullName>
    </submittedName>
</protein>